<keyword evidence="2" id="KW-1185">Reference proteome</keyword>
<accession>A0ABN0B1R2</accession>
<sequence>MSHKSSCTHRRRAGRTYLILSSIRAPHAIVHPRTTSIRAQLARTKPSSLG</sequence>
<name>A0ABN0B1R2_9ACTN</name>
<dbReference type="Proteomes" id="UP000004431">
    <property type="component" value="Unassembled WGS sequence"/>
</dbReference>
<organism evidence="1 2">
    <name type="scientific">Fannyhessea vaginae PB189-T1-4</name>
    <dbReference type="NCBI Taxonomy" id="866774"/>
    <lineage>
        <taxon>Bacteria</taxon>
        <taxon>Bacillati</taxon>
        <taxon>Actinomycetota</taxon>
        <taxon>Coriobacteriia</taxon>
        <taxon>Coriobacteriales</taxon>
        <taxon>Atopobiaceae</taxon>
        <taxon>Fannyhessea</taxon>
    </lineage>
</organism>
<gene>
    <name evidence="1" type="ORF">HMPREF9248_0140</name>
</gene>
<proteinExistence type="predicted"/>
<protein>
    <submittedName>
        <fullName evidence="1">Uncharacterized protein</fullName>
    </submittedName>
</protein>
<evidence type="ECO:0000313" key="2">
    <source>
        <dbReference type="Proteomes" id="UP000004431"/>
    </source>
</evidence>
<dbReference type="EMBL" id="AEDQ01000004">
    <property type="protein sequence ID" value="EFL44667.1"/>
    <property type="molecule type" value="Genomic_DNA"/>
</dbReference>
<comment type="caution">
    <text evidence="1">The sequence shown here is derived from an EMBL/GenBank/DDBJ whole genome shotgun (WGS) entry which is preliminary data.</text>
</comment>
<evidence type="ECO:0000313" key="1">
    <source>
        <dbReference type="EMBL" id="EFL44667.1"/>
    </source>
</evidence>
<reference evidence="1 2" key="1">
    <citation type="submission" date="2010-08" db="EMBL/GenBank/DDBJ databases">
        <authorList>
            <person name="Durkin A.S."/>
            <person name="Madupu R."/>
            <person name="Torralba M."/>
            <person name="Gillis M."/>
            <person name="Methe B."/>
            <person name="Sutton G."/>
            <person name="Nelson K.E."/>
        </authorList>
    </citation>
    <scope>NUCLEOTIDE SEQUENCE [LARGE SCALE GENOMIC DNA]</scope>
    <source>
        <strain evidence="1 2">PB189-T1-4</strain>
    </source>
</reference>